<dbReference type="PROSITE" id="PS00061">
    <property type="entry name" value="ADH_SHORT"/>
    <property type="match status" value="1"/>
</dbReference>
<comment type="caution">
    <text evidence="2">The sequence shown here is derived from an EMBL/GenBank/DDBJ whole genome shotgun (WGS) entry which is preliminary data.</text>
</comment>
<organism evidence="2 3">
    <name type="scientific">Antarcticimicrobium sediminis</name>
    <dbReference type="NCBI Taxonomy" id="2546227"/>
    <lineage>
        <taxon>Bacteria</taxon>
        <taxon>Pseudomonadati</taxon>
        <taxon>Pseudomonadota</taxon>
        <taxon>Alphaproteobacteria</taxon>
        <taxon>Rhodobacterales</taxon>
        <taxon>Paracoccaceae</taxon>
        <taxon>Antarcticimicrobium</taxon>
    </lineage>
</organism>
<dbReference type="GO" id="GO:0016616">
    <property type="term" value="F:oxidoreductase activity, acting on the CH-OH group of donors, NAD or NADP as acceptor"/>
    <property type="evidence" value="ECO:0007669"/>
    <property type="project" value="TreeGrafter"/>
</dbReference>
<dbReference type="PRINTS" id="PR00080">
    <property type="entry name" value="SDRFAMILY"/>
</dbReference>
<keyword evidence="3" id="KW-1185">Reference proteome</keyword>
<evidence type="ECO:0000313" key="2">
    <source>
        <dbReference type="EMBL" id="TDE34916.1"/>
    </source>
</evidence>
<accession>A0A4V2Z737</accession>
<dbReference type="EMBL" id="SMFP01000016">
    <property type="protein sequence ID" value="TDE34916.1"/>
    <property type="molecule type" value="Genomic_DNA"/>
</dbReference>
<dbReference type="CDD" id="cd05233">
    <property type="entry name" value="SDR_c"/>
    <property type="match status" value="1"/>
</dbReference>
<dbReference type="InterPro" id="IPR002347">
    <property type="entry name" value="SDR_fam"/>
</dbReference>
<dbReference type="Proteomes" id="UP000294662">
    <property type="component" value="Unassembled WGS sequence"/>
</dbReference>
<dbReference type="GO" id="GO:0030497">
    <property type="term" value="P:fatty acid elongation"/>
    <property type="evidence" value="ECO:0007669"/>
    <property type="project" value="TreeGrafter"/>
</dbReference>
<name>A0A4V2Z737_9RHOB</name>
<dbReference type="InterPro" id="IPR036291">
    <property type="entry name" value="NAD(P)-bd_dom_sf"/>
</dbReference>
<protein>
    <submittedName>
        <fullName evidence="2">SDR family oxidoreductase</fullName>
    </submittedName>
</protein>
<dbReference type="InterPro" id="IPR020904">
    <property type="entry name" value="Sc_DH/Rdtase_CS"/>
</dbReference>
<dbReference type="PANTHER" id="PTHR42760:SF135">
    <property type="entry name" value="BLL7886 PROTEIN"/>
    <property type="match status" value="1"/>
</dbReference>
<dbReference type="RefSeq" id="WP_132831069.1">
    <property type="nucleotide sequence ID" value="NZ_SMFP01000016.1"/>
</dbReference>
<dbReference type="Gene3D" id="3.40.50.720">
    <property type="entry name" value="NAD(P)-binding Rossmann-like Domain"/>
    <property type="match status" value="1"/>
</dbReference>
<dbReference type="AlphaFoldDB" id="A0A4V2Z737"/>
<proteinExistence type="inferred from homology"/>
<gene>
    <name evidence="2" type="ORF">E1B25_18470</name>
</gene>
<dbReference type="OrthoDB" id="9796652at2"/>
<dbReference type="SUPFAM" id="SSF51735">
    <property type="entry name" value="NAD(P)-binding Rossmann-fold domains"/>
    <property type="match status" value="1"/>
</dbReference>
<evidence type="ECO:0000256" key="1">
    <source>
        <dbReference type="ARBA" id="ARBA00006484"/>
    </source>
</evidence>
<sequence>MSTTSSDQSIWPGLAGRTALVTGASSGLGEHFVRLLAGKGVMVTLAARRLDRISSICEGIVDAGGLAEPLPLDVADPSSVETVLSGRAFDIVVNNAGTTLSAPALDHGAQDIDRILDTNLKGSFHVARVAAEAMVAKGGGGTIVNVASILGARVAGNVAAYAASKAGLIQLSRALALEWARHGIRVNALCPGYIETELNRDFFASEPGQALIRRVPQRRLGQPSDLDGPLLLLISDLGRFMTGTEVVADGGHLVSSL</sequence>
<dbReference type="PANTHER" id="PTHR42760">
    <property type="entry name" value="SHORT-CHAIN DEHYDROGENASES/REDUCTASES FAMILY MEMBER"/>
    <property type="match status" value="1"/>
</dbReference>
<evidence type="ECO:0000313" key="3">
    <source>
        <dbReference type="Proteomes" id="UP000294662"/>
    </source>
</evidence>
<dbReference type="PRINTS" id="PR00081">
    <property type="entry name" value="GDHRDH"/>
</dbReference>
<dbReference type="FunFam" id="3.40.50.720:FF:000084">
    <property type="entry name" value="Short-chain dehydrogenase reductase"/>
    <property type="match status" value="1"/>
</dbReference>
<dbReference type="Pfam" id="PF13561">
    <property type="entry name" value="adh_short_C2"/>
    <property type="match status" value="1"/>
</dbReference>
<comment type="similarity">
    <text evidence="1">Belongs to the short-chain dehydrogenases/reductases (SDR) family.</text>
</comment>
<reference evidence="2 3" key="1">
    <citation type="submission" date="2019-03" db="EMBL/GenBank/DDBJ databases">
        <authorList>
            <person name="Zhang S."/>
        </authorList>
    </citation>
    <scope>NUCLEOTIDE SEQUENCE [LARGE SCALE GENOMIC DNA]</scope>
    <source>
        <strain evidence="2 3">S4J41</strain>
    </source>
</reference>